<dbReference type="InterPro" id="IPR036638">
    <property type="entry name" value="HLH_DNA-bd_sf"/>
</dbReference>
<comment type="similarity">
    <text evidence="1">Belongs to the bHLH protein family.</text>
</comment>
<dbReference type="EMBL" id="CP097507">
    <property type="protein sequence ID" value="URE00194.1"/>
    <property type="molecule type" value="Genomic_DNA"/>
</dbReference>
<evidence type="ECO:0000256" key="2">
    <source>
        <dbReference type="ARBA" id="ARBA00023015"/>
    </source>
</evidence>
<dbReference type="OrthoDB" id="752507at2759"/>
<proteinExistence type="inferred from homology"/>
<dbReference type="GO" id="GO:0046983">
    <property type="term" value="F:protein dimerization activity"/>
    <property type="evidence" value="ECO:0007669"/>
    <property type="project" value="InterPro"/>
</dbReference>
<evidence type="ECO:0000256" key="1">
    <source>
        <dbReference type="ARBA" id="ARBA00005510"/>
    </source>
</evidence>
<keyword evidence="3" id="KW-0804">Transcription</keyword>
<evidence type="ECO:0000313" key="5">
    <source>
        <dbReference type="Proteomes" id="UP001055439"/>
    </source>
</evidence>
<keyword evidence="2" id="KW-0805">Transcription regulation</keyword>
<evidence type="ECO:0000256" key="3">
    <source>
        <dbReference type="ARBA" id="ARBA00023163"/>
    </source>
</evidence>
<dbReference type="Proteomes" id="UP001055439">
    <property type="component" value="Chromosome 5"/>
</dbReference>
<dbReference type="SUPFAM" id="SSF47459">
    <property type="entry name" value="HLH, helix-loop-helix DNA-binding domain"/>
    <property type="match status" value="1"/>
</dbReference>
<accession>A0A9E7FQF9</accession>
<organism evidence="4 5">
    <name type="scientific">Musa troglodytarum</name>
    <name type="common">fe'i banana</name>
    <dbReference type="NCBI Taxonomy" id="320322"/>
    <lineage>
        <taxon>Eukaryota</taxon>
        <taxon>Viridiplantae</taxon>
        <taxon>Streptophyta</taxon>
        <taxon>Embryophyta</taxon>
        <taxon>Tracheophyta</taxon>
        <taxon>Spermatophyta</taxon>
        <taxon>Magnoliopsida</taxon>
        <taxon>Liliopsida</taxon>
        <taxon>Zingiberales</taxon>
        <taxon>Musaceae</taxon>
        <taxon>Musa</taxon>
    </lineage>
</organism>
<keyword evidence="5" id="KW-1185">Reference proteome</keyword>
<protein>
    <submittedName>
        <fullName evidence="4">Transcription factor bHLH36</fullName>
    </submittedName>
</protein>
<dbReference type="AlphaFoldDB" id="A0A9E7FQF9"/>
<evidence type="ECO:0000313" key="4">
    <source>
        <dbReference type="EMBL" id="URE00194.1"/>
    </source>
</evidence>
<gene>
    <name evidence="4" type="ORF">MUK42_20999</name>
</gene>
<sequence>MQSSGGTEKLERKTVEKNRRIHMKHLCSKLCSLIPMSKGARSRTCRIEFCQTQASKGIPKSRDHEILTATSYCFI</sequence>
<name>A0A9E7FQF9_9LILI</name>
<reference evidence="4" key="1">
    <citation type="submission" date="2022-05" db="EMBL/GenBank/DDBJ databases">
        <title>The Musa troglodytarum L. genome provides insights into the mechanism of non-climacteric behaviour and enrichment of carotenoids.</title>
        <authorList>
            <person name="Wang J."/>
        </authorList>
    </citation>
    <scope>NUCLEOTIDE SEQUENCE</scope>
    <source>
        <tissue evidence="4">Leaf</tissue>
    </source>
</reference>